<reference evidence="1" key="1">
    <citation type="submission" date="2014-07" db="EMBL/GenBank/DDBJ databases">
        <authorList>
            <person name="Martin A.A"/>
            <person name="De Silva N."/>
        </authorList>
    </citation>
    <scope>NUCLEOTIDE SEQUENCE</scope>
</reference>
<dbReference type="WBParaSite" id="SVE_1746900.1">
    <property type="protein sequence ID" value="SVE_1746900.1"/>
    <property type="gene ID" value="SVE_1746900"/>
</dbReference>
<proteinExistence type="predicted"/>
<protein>
    <submittedName>
        <fullName evidence="2">Uncharacterized protein</fullName>
    </submittedName>
</protein>
<keyword evidence="1" id="KW-1185">Reference proteome</keyword>
<name>A0A0K0FYE3_STRVS</name>
<organism evidence="1 2">
    <name type="scientific">Strongyloides venezuelensis</name>
    <name type="common">Threadworm</name>
    <dbReference type="NCBI Taxonomy" id="75913"/>
    <lineage>
        <taxon>Eukaryota</taxon>
        <taxon>Metazoa</taxon>
        <taxon>Ecdysozoa</taxon>
        <taxon>Nematoda</taxon>
        <taxon>Chromadorea</taxon>
        <taxon>Rhabditida</taxon>
        <taxon>Tylenchina</taxon>
        <taxon>Panagrolaimomorpha</taxon>
        <taxon>Strongyloidoidea</taxon>
        <taxon>Strongyloididae</taxon>
        <taxon>Strongyloides</taxon>
    </lineage>
</organism>
<reference evidence="2" key="2">
    <citation type="submission" date="2015-08" db="UniProtKB">
        <authorList>
            <consortium name="WormBaseParasite"/>
        </authorList>
    </citation>
    <scope>IDENTIFICATION</scope>
</reference>
<accession>A0A0K0FYE3</accession>
<dbReference type="AlphaFoldDB" id="A0A0K0FYE3"/>
<evidence type="ECO:0000313" key="1">
    <source>
        <dbReference type="Proteomes" id="UP000035680"/>
    </source>
</evidence>
<sequence>MNSNDKSVYGITSRLHEFCSSTSKSNSSYKIPFILINFYESEMRVLPFKMKPISHTSSNDSCEEQVIIFMRDNYSDKTPNSIPSKSLPKTRKSVKDNVSNIPSSHLRIIRNSIIIGKYTNAKMFRSKNVETNETYDVYGKTFCSLFQNEWLHSDIVDSYINQWRLMMKKQFGDYLNNNKTRYKIYNTLLYTR</sequence>
<dbReference type="Proteomes" id="UP000035680">
    <property type="component" value="Unassembled WGS sequence"/>
</dbReference>
<evidence type="ECO:0000313" key="2">
    <source>
        <dbReference type="WBParaSite" id="SVE_1746900.1"/>
    </source>
</evidence>